<dbReference type="InterPro" id="IPR021994">
    <property type="entry name" value="DUF3592"/>
</dbReference>
<dbReference type="Proteomes" id="UP001567572">
    <property type="component" value="Unassembled WGS sequence"/>
</dbReference>
<evidence type="ECO:0000256" key="1">
    <source>
        <dbReference type="SAM" id="Phobius"/>
    </source>
</evidence>
<evidence type="ECO:0000313" key="4">
    <source>
        <dbReference type="Proteomes" id="UP001567572"/>
    </source>
</evidence>
<evidence type="ECO:0000313" key="3">
    <source>
        <dbReference type="EMBL" id="MEZ3165120.1"/>
    </source>
</evidence>
<name>A0ABD5M9W3_9EURY</name>
<feature type="transmembrane region" description="Helical" evidence="1">
    <location>
        <begin position="12"/>
        <end position="30"/>
    </location>
</feature>
<keyword evidence="1" id="KW-1133">Transmembrane helix</keyword>
<proteinExistence type="predicted"/>
<dbReference type="RefSeq" id="WP_371163162.1">
    <property type="nucleotide sequence ID" value="NZ_JBEDNX010000003.1"/>
</dbReference>
<reference evidence="3 4" key="1">
    <citation type="submission" date="2024-06" db="EMBL/GenBank/DDBJ databases">
        <title>Halorubrum miltondacostae sp. nov., a potential PHA producer isolated from an inland solar saltern in Rio Maior, Portugal.</title>
        <authorList>
            <person name="Albuquerque L."/>
            <person name="Viver T."/>
            <person name="Barroso C."/>
            <person name="Claudino R."/>
            <person name="Galvan M."/>
            <person name="Simoes G."/>
            <person name="Lobo Da Cunha A."/>
            <person name="Egas C."/>
        </authorList>
    </citation>
    <scope>NUCLEOTIDE SEQUENCE [LARGE SCALE GENOMIC DNA]</scope>
    <source>
        <strain evidence="3 4">RMP-11</strain>
    </source>
</reference>
<gene>
    <name evidence="3" type="ORF">ABNG04_14820</name>
</gene>
<feature type="domain" description="DUF3592" evidence="2">
    <location>
        <begin position="45"/>
        <end position="131"/>
    </location>
</feature>
<dbReference type="EMBL" id="JBEDNY010000006">
    <property type="protein sequence ID" value="MEZ3165120.1"/>
    <property type="molecule type" value="Genomic_DNA"/>
</dbReference>
<protein>
    <submittedName>
        <fullName evidence="3">DUF3592 domain-containing protein</fullName>
    </submittedName>
</protein>
<keyword evidence="1" id="KW-0812">Transmembrane</keyword>
<organism evidence="3 4">
    <name type="scientific">Halorubrum miltondacostae</name>
    <dbReference type="NCBI Taxonomy" id="3076378"/>
    <lineage>
        <taxon>Archaea</taxon>
        <taxon>Methanobacteriati</taxon>
        <taxon>Methanobacteriota</taxon>
        <taxon>Stenosarchaea group</taxon>
        <taxon>Halobacteria</taxon>
        <taxon>Halobacteriales</taxon>
        <taxon>Haloferacaceae</taxon>
        <taxon>Halorubrum</taxon>
    </lineage>
</organism>
<feature type="transmembrane region" description="Helical" evidence="1">
    <location>
        <begin position="137"/>
        <end position="155"/>
    </location>
</feature>
<dbReference type="Pfam" id="PF12158">
    <property type="entry name" value="DUF3592"/>
    <property type="match status" value="1"/>
</dbReference>
<comment type="caution">
    <text evidence="3">The sequence shown here is derived from an EMBL/GenBank/DDBJ whole genome shotgun (WGS) entry which is preliminary data.</text>
</comment>
<dbReference type="AlphaFoldDB" id="A0ABD5M9W3"/>
<evidence type="ECO:0000259" key="2">
    <source>
        <dbReference type="Pfam" id="PF12158"/>
    </source>
</evidence>
<keyword evidence="1" id="KW-0472">Membrane</keyword>
<keyword evidence="4" id="KW-1185">Reference proteome</keyword>
<accession>A0ABD5M9W3</accession>
<sequence length="157" mass="17004">MEIDFDGPSGTLQIALALIVGLGVMGYGGYSYTAQSAALDSTETVDATIVSTSIEQLDQRRGTDDYSPQATFNYTYKNETYTSSHMYPGGIAHEFETKEDAKAKLEGFEPGATVMTYVPTDSPEKAFLKHQSSNKPLYIIGFGAIFVLGTIVSGFRN</sequence>